<dbReference type="Proteomes" id="UP000664771">
    <property type="component" value="Unassembled WGS sequence"/>
</dbReference>
<keyword evidence="1" id="KW-0472">Membrane</keyword>
<dbReference type="EMBL" id="JAFVMF010000006">
    <property type="protein sequence ID" value="MBO1359535.1"/>
    <property type="molecule type" value="Genomic_DNA"/>
</dbReference>
<proteinExistence type="predicted"/>
<keyword evidence="1" id="KW-1133">Transmembrane helix</keyword>
<gene>
    <name evidence="2" type="ORF">J2D73_06950</name>
</gene>
<feature type="transmembrane region" description="Helical" evidence="1">
    <location>
        <begin position="45"/>
        <end position="67"/>
    </location>
</feature>
<reference evidence="2 3" key="1">
    <citation type="submission" date="2021-03" db="EMBL/GenBank/DDBJ databases">
        <title>The complete genome sequence of Acetobacter sacchari TBRC 11175.</title>
        <authorList>
            <person name="Charoenyingcharoen P."/>
            <person name="Yukphan P."/>
        </authorList>
    </citation>
    <scope>NUCLEOTIDE SEQUENCE [LARGE SCALE GENOMIC DNA]</scope>
    <source>
        <strain evidence="2 3">TBRC 11175</strain>
    </source>
</reference>
<evidence type="ECO:0000256" key="1">
    <source>
        <dbReference type="SAM" id="Phobius"/>
    </source>
</evidence>
<dbReference type="RefSeq" id="WP_207880771.1">
    <property type="nucleotide sequence ID" value="NZ_JAFVMF010000006.1"/>
</dbReference>
<organism evidence="2 3">
    <name type="scientific">Acetobacter sacchari</name>
    <dbReference type="NCBI Taxonomy" id="2661687"/>
    <lineage>
        <taxon>Bacteria</taxon>
        <taxon>Pseudomonadati</taxon>
        <taxon>Pseudomonadota</taxon>
        <taxon>Alphaproteobacteria</taxon>
        <taxon>Acetobacterales</taxon>
        <taxon>Acetobacteraceae</taxon>
        <taxon>Acetobacter</taxon>
    </lineage>
</organism>
<name>A0ABS3LUE9_9PROT</name>
<evidence type="ECO:0000313" key="3">
    <source>
        <dbReference type="Proteomes" id="UP000664771"/>
    </source>
</evidence>
<evidence type="ECO:0000313" key="2">
    <source>
        <dbReference type="EMBL" id="MBO1359535.1"/>
    </source>
</evidence>
<sequence length="68" mass="7067">MIGRILWGELTTMRQASSSNTIAARSSVSGDTAKSDERTSTARGVVLGVVLGLLAWLPIIGGLIAALR</sequence>
<keyword evidence="1" id="KW-0812">Transmembrane</keyword>
<comment type="caution">
    <text evidence="2">The sequence shown here is derived from an EMBL/GenBank/DDBJ whole genome shotgun (WGS) entry which is preliminary data.</text>
</comment>
<protein>
    <submittedName>
        <fullName evidence="2">Uncharacterized protein</fullName>
    </submittedName>
</protein>
<keyword evidence="3" id="KW-1185">Reference proteome</keyword>
<accession>A0ABS3LUE9</accession>